<comment type="caution">
    <text evidence="2">The sequence shown here is derived from an EMBL/GenBank/DDBJ whole genome shotgun (WGS) entry which is preliminary data.</text>
</comment>
<dbReference type="AlphaFoldDB" id="A0AAW2UK85"/>
<dbReference type="PANTHER" id="PTHR33116">
    <property type="entry name" value="REVERSE TRANSCRIPTASE ZINC-BINDING DOMAIN-CONTAINING PROTEIN-RELATED-RELATED"/>
    <property type="match status" value="1"/>
</dbReference>
<evidence type="ECO:0000313" key="2">
    <source>
        <dbReference type="EMBL" id="KAL0416988.1"/>
    </source>
</evidence>
<feature type="domain" description="Reverse transcriptase zinc-binding" evidence="1">
    <location>
        <begin position="268"/>
        <end position="350"/>
    </location>
</feature>
<dbReference type="EMBL" id="JACGWN010000012">
    <property type="protein sequence ID" value="KAL0416988.1"/>
    <property type="molecule type" value="Genomic_DNA"/>
</dbReference>
<accession>A0AAW2UK85</accession>
<evidence type="ECO:0000259" key="1">
    <source>
        <dbReference type="Pfam" id="PF13966"/>
    </source>
</evidence>
<proteinExistence type="predicted"/>
<dbReference type="PANTHER" id="PTHR33116:SF76">
    <property type="entry name" value="DUF4283 DOMAIN-CONTAINING PROTEIN"/>
    <property type="match status" value="1"/>
</dbReference>
<organism evidence="2">
    <name type="scientific">Sesamum latifolium</name>
    <dbReference type="NCBI Taxonomy" id="2727402"/>
    <lineage>
        <taxon>Eukaryota</taxon>
        <taxon>Viridiplantae</taxon>
        <taxon>Streptophyta</taxon>
        <taxon>Embryophyta</taxon>
        <taxon>Tracheophyta</taxon>
        <taxon>Spermatophyta</taxon>
        <taxon>Magnoliopsida</taxon>
        <taxon>eudicotyledons</taxon>
        <taxon>Gunneridae</taxon>
        <taxon>Pentapetalae</taxon>
        <taxon>asterids</taxon>
        <taxon>lamiids</taxon>
        <taxon>Lamiales</taxon>
        <taxon>Pedaliaceae</taxon>
        <taxon>Sesamum</taxon>
    </lineage>
</organism>
<protein>
    <recommendedName>
        <fullName evidence="1">Reverse transcriptase zinc-binding domain-containing protein</fullName>
    </recommendedName>
</protein>
<dbReference type="Pfam" id="PF13966">
    <property type="entry name" value="zf-RVT"/>
    <property type="match status" value="1"/>
</dbReference>
<gene>
    <name evidence="2" type="ORF">Slati_3530700</name>
</gene>
<dbReference type="InterPro" id="IPR026960">
    <property type="entry name" value="RVT-Znf"/>
</dbReference>
<name>A0AAW2UK85_9LAMI</name>
<reference evidence="2" key="2">
    <citation type="journal article" date="2024" name="Plant">
        <title>Genomic evolution and insights into agronomic trait innovations of Sesamum species.</title>
        <authorList>
            <person name="Miao H."/>
            <person name="Wang L."/>
            <person name="Qu L."/>
            <person name="Liu H."/>
            <person name="Sun Y."/>
            <person name="Le M."/>
            <person name="Wang Q."/>
            <person name="Wei S."/>
            <person name="Zheng Y."/>
            <person name="Lin W."/>
            <person name="Duan Y."/>
            <person name="Cao H."/>
            <person name="Xiong S."/>
            <person name="Wang X."/>
            <person name="Wei L."/>
            <person name="Li C."/>
            <person name="Ma Q."/>
            <person name="Ju M."/>
            <person name="Zhao R."/>
            <person name="Li G."/>
            <person name="Mu C."/>
            <person name="Tian Q."/>
            <person name="Mei H."/>
            <person name="Zhang T."/>
            <person name="Gao T."/>
            <person name="Zhang H."/>
        </authorList>
    </citation>
    <scope>NUCLEOTIDE SEQUENCE</scope>
    <source>
        <strain evidence="2">KEN1</strain>
    </source>
</reference>
<reference evidence="2" key="1">
    <citation type="submission" date="2020-06" db="EMBL/GenBank/DDBJ databases">
        <authorList>
            <person name="Li T."/>
            <person name="Hu X."/>
            <person name="Zhang T."/>
            <person name="Song X."/>
            <person name="Zhang H."/>
            <person name="Dai N."/>
            <person name="Sheng W."/>
            <person name="Hou X."/>
            <person name="Wei L."/>
        </authorList>
    </citation>
    <scope>NUCLEOTIDE SEQUENCE</scope>
    <source>
        <strain evidence="2">KEN1</strain>
        <tissue evidence="2">Leaf</tissue>
    </source>
</reference>
<sequence length="419" mass="47702">MVKRMQLVLEKLIDNTQNTFVLGRNIATNVLLAQELLAGYNQKKLPPRCTIKEAVQSFKELPGLQANAQKSQVITSKAAAQHQVLIMELMGFSQGTLPVKYLEVPLISSKLTTTDCAPLIQKIEFRITGWNQLNLSYASRTQLIRSILSSIHLYCSSVFILPKGVLKVIENKLRDFLWKGPTGNGRYKVSWEQLDPWLIDGPLIVEYPRDPILTGLPSDSWLNVVIEDGEWKWPSKTRREIVEIIAKLPSIHCGAADQTVWKNATGKFSSSDAYSIFSLTSDPVPWSSLLWGRFATPIHSFILWFALLQRLSTLDKSWCYSGGNQFCILCDQSQLESHTHLFFKCTYAKTCVRYMKDKVRFSWPHSDLNTGILWASKRWRGSHLLNAASRALFASMCIYYGKNEMQTIPRHCEECRSAF</sequence>